<dbReference type="Gene3D" id="1.10.260.40">
    <property type="entry name" value="lambda repressor-like DNA-binding domains"/>
    <property type="match status" value="1"/>
</dbReference>
<dbReference type="PROSITE" id="PS50943">
    <property type="entry name" value="HTH_CROC1"/>
    <property type="match status" value="1"/>
</dbReference>
<dbReference type="SUPFAM" id="SSF47413">
    <property type="entry name" value="lambda repressor-like DNA-binding domains"/>
    <property type="match status" value="1"/>
</dbReference>
<proteinExistence type="predicted"/>
<dbReference type="SMART" id="SM00530">
    <property type="entry name" value="HTH_XRE"/>
    <property type="match status" value="1"/>
</dbReference>
<organism evidence="2 3">
    <name type="scientific">Lactobacillus phage PLE2</name>
    <dbReference type="NCBI Taxonomy" id="1815511"/>
    <lineage>
        <taxon>Viruses</taxon>
        <taxon>Duplodnaviria</taxon>
        <taxon>Heunggongvirae</taxon>
        <taxon>Uroviricota</taxon>
        <taxon>Caudoviricetes</taxon>
        <taxon>Pleeduovirus</taxon>
        <taxon>Pleeduovirus PLE2</taxon>
    </lineage>
</organism>
<reference evidence="2 3" key="1">
    <citation type="submission" date="2016-02" db="EMBL/GenBank/DDBJ databases">
        <authorList>
            <person name="Wen L."/>
            <person name="He K."/>
            <person name="Yang H."/>
        </authorList>
    </citation>
    <scope>NUCLEOTIDE SEQUENCE [LARGE SCALE GENOMIC DNA]</scope>
</reference>
<gene>
    <name evidence="2" type="ORF">PLE2_29</name>
</gene>
<dbReference type="Proteomes" id="UP000207642">
    <property type="component" value="Segment"/>
</dbReference>
<dbReference type="CDD" id="cd00093">
    <property type="entry name" value="HTH_XRE"/>
    <property type="match status" value="1"/>
</dbReference>
<dbReference type="RefSeq" id="YP_009282370.1">
    <property type="nucleotide sequence ID" value="NC_031036.1"/>
</dbReference>
<dbReference type="Pfam" id="PF01381">
    <property type="entry name" value="HTH_3"/>
    <property type="match status" value="1"/>
</dbReference>
<dbReference type="GO" id="GO:0003677">
    <property type="term" value="F:DNA binding"/>
    <property type="evidence" value="ECO:0007669"/>
    <property type="project" value="InterPro"/>
</dbReference>
<feature type="domain" description="HTH cro/C1-type" evidence="1">
    <location>
        <begin position="7"/>
        <end position="59"/>
    </location>
</feature>
<dbReference type="GeneID" id="29064183"/>
<dbReference type="InterPro" id="IPR001387">
    <property type="entry name" value="Cro/C1-type_HTH"/>
</dbReference>
<accession>A0A1B0Y3N1</accession>
<keyword evidence="3" id="KW-1185">Reference proteome</keyword>
<evidence type="ECO:0000259" key="1">
    <source>
        <dbReference type="PROSITE" id="PS50943"/>
    </source>
</evidence>
<protein>
    <submittedName>
        <fullName evidence="2">Transcriptional regulator</fullName>
    </submittedName>
</protein>
<dbReference type="KEGG" id="vg:29064183"/>
<dbReference type="InterPro" id="IPR010982">
    <property type="entry name" value="Lambda_DNA-bd_dom_sf"/>
</dbReference>
<evidence type="ECO:0000313" key="3">
    <source>
        <dbReference type="Proteomes" id="UP000207642"/>
    </source>
</evidence>
<sequence length="108" mass="12050">MTPFDRLKLLADKQGLSINDVETKVGIGTNTLYSWKKKIPGGQNLSKVADFFHVSTDYLLGRTDDPSIADKPSKVDLADEDVIMTFEGQKIPPEDIELMKRLLRGKGK</sequence>
<dbReference type="OrthoDB" id="16639at10239"/>
<evidence type="ECO:0000313" key="2">
    <source>
        <dbReference type="EMBL" id="ANJ65488.1"/>
    </source>
</evidence>
<name>A0A1B0Y3N1_9CAUD</name>
<dbReference type="EMBL" id="KU848187">
    <property type="protein sequence ID" value="ANJ65488.1"/>
    <property type="molecule type" value="Genomic_DNA"/>
</dbReference>